<keyword evidence="3" id="KW-1185">Reference proteome</keyword>
<keyword evidence="1" id="KW-1133">Transmembrane helix</keyword>
<evidence type="ECO:0000313" key="3">
    <source>
        <dbReference type="Proteomes" id="UP000774570"/>
    </source>
</evidence>
<proteinExistence type="predicted"/>
<name>A0ABS7G2D5_9ACTN</name>
<organism evidence="2 3">
    <name type="scientific">Actinomadura parmotrematis</name>
    <dbReference type="NCBI Taxonomy" id="2864039"/>
    <lineage>
        <taxon>Bacteria</taxon>
        <taxon>Bacillati</taxon>
        <taxon>Actinomycetota</taxon>
        <taxon>Actinomycetes</taxon>
        <taxon>Streptosporangiales</taxon>
        <taxon>Thermomonosporaceae</taxon>
        <taxon>Actinomadura</taxon>
    </lineage>
</organism>
<evidence type="ECO:0000313" key="2">
    <source>
        <dbReference type="EMBL" id="MBW8486874.1"/>
    </source>
</evidence>
<comment type="caution">
    <text evidence="2">The sequence shown here is derived from an EMBL/GenBank/DDBJ whole genome shotgun (WGS) entry which is preliminary data.</text>
</comment>
<keyword evidence="1" id="KW-0812">Transmembrane</keyword>
<dbReference type="InterPro" id="IPR009200">
    <property type="entry name" value="DUF1269_membrane"/>
</dbReference>
<accession>A0ABS7G2D5</accession>
<dbReference type="EMBL" id="JAIBOA010000027">
    <property type="protein sequence ID" value="MBW8486874.1"/>
    <property type="molecule type" value="Genomic_DNA"/>
</dbReference>
<reference evidence="2 3" key="1">
    <citation type="submission" date="2021-07" db="EMBL/GenBank/DDBJ databases">
        <title>Actinomadura sp. PM05-2 isolated from lichen.</title>
        <authorList>
            <person name="Somphong A."/>
            <person name="Phongsopitanun W."/>
            <person name="Tanasupawat S."/>
            <person name="Peongsungnone V."/>
        </authorList>
    </citation>
    <scope>NUCLEOTIDE SEQUENCE [LARGE SCALE GENOMIC DNA]</scope>
    <source>
        <strain evidence="2 3">PM05-2</strain>
    </source>
</reference>
<dbReference type="RefSeq" id="WP_220170112.1">
    <property type="nucleotide sequence ID" value="NZ_JAIBOA010000027.1"/>
</dbReference>
<keyword evidence="1" id="KW-0472">Membrane</keyword>
<feature type="transmembrane region" description="Helical" evidence="1">
    <location>
        <begin position="55"/>
        <end position="75"/>
    </location>
</feature>
<sequence>MSDLIAIAYNDLETAQQARAQLIELQKQHLVELSDLVVVERRQDGKIKLHQSNNLLAGGALGGAAWGGLIGLIFLNPLLGMAIGGATGAAVGAATDVGVDDDFMRRLGEGLTPGAAAVFVLVDHASPDKVVPQMARLGGQIIQTSLSNDAEEALREAIAANGRPADAVHRETAPQS</sequence>
<dbReference type="Proteomes" id="UP000774570">
    <property type="component" value="Unassembled WGS sequence"/>
</dbReference>
<dbReference type="Pfam" id="PF06897">
    <property type="entry name" value="DUF1269"/>
    <property type="match status" value="1"/>
</dbReference>
<evidence type="ECO:0000256" key="1">
    <source>
        <dbReference type="SAM" id="Phobius"/>
    </source>
</evidence>
<protein>
    <submittedName>
        <fullName evidence="2">DUF1269 domain-containing protein</fullName>
    </submittedName>
</protein>
<gene>
    <name evidence="2" type="ORF">K1Y72_31205</name>
</gene>